<evidence type="ECO:0000256" key="2">
    <source>
        <dbReference type="ARBA" id="ARBA00005327"/>
    </source>
</evidence>
<evidence type="ECO:0000256" key="7">
    <source>
        <dbReference type="ARBA" id="ARBA00023170"/>
    </source>
</evidence>
<dbReference type="PIRSF" id="PIRSF038981">
    <property type="entry name" value="GRP"/>
    <property type="match status" value="1"/>
</dbReference>
<dbReference type="GO" id="GO:0005886">
    <property type="term" value="C:plasma membrane"/>
    <property type="evidence" value="ECO:0007669"/>
    <property type="project" value="UniProtKB-SubCell"/>
</dbReference>
<dbReference type="VEuPathDB" id="VectorBase:PPAPM1_011484"/>
<dbReference type="EnsemblMetazoa" id="PPAI004203-RA">
    <property type="protein sequence ID" value="PPAI004203-PA"/>
    <property type="gene ID" value="PPAI004203"/>
</dbReference>
<dbReference type="Pfam" id="PF06151">
    <property type="entry name" value="Trehalose_recp"/>
    <property type="match status" value="1"/>
</dbReference>
<proteinExistence type="inferred from homology"/>
<accession>A0A1B0D991</accession>
<evidence type="ECO:0000256" key="5">
    <source>
        <dbReference type="ARBA" id="ARBA00022989"/>
    </source>
</evidence>
<dbReference type="VEuPathDB" id="VectorBase:PPAI004203"/>
<keyword evidence="7 8" id="KW-0675">Receptor</keyword>
<name>A0A1B0D991_PHLPP</name>
<dbReference type="AlphaFoldDB" id="A0A1B0D991"/>
<keyword evidence="4" id="KW-0812">Transmembrane</keyword>
<evidence type="ECO:0000256" key="3">
    <source>
        <dbReference type="ARBA" id="ARBA00022475"/>
    </source>
</evidence>
<comment type="function">
    <text evidence="8">Plays a role in the sugar gustatory response.</text>
</comment>
<dbReference type="Proteomes" id="UP000092462">
    <property type="component" value="Unassembled WGS sequence"/>
</dbReference>
<dbReference type="InterPro" id="IPR009318">
    <property type="entry name" value="Gustatory_rcpt"/>
</dbReference>
<evidence type="ECO:0000313" key="10">
    <source>
        <dbReference type="Proteomes" id="UP000092462"/>
    </source>
</evidence>
<evidence type="ECO:0000256" key="6">
    <source>
        <dbReference type="ARBA" id="ARBA00023136"/>
    </source>
</evidence>
<protein>
    <recommendedName>
        <fullName evidence="8">Gustatory receptor</fullName>
    </recommendedName>
</protein>
<keyword evidence="3" id="KW-1003">Cell membrane</keyword>
<dbReference type="GO" id="GO:0033041">
    <property type="term" value="F:sweet taste receptor activity"/>
    <property type="evidence" value="ECO:0007669"/>
    <property type="project" value="TreeGrafter"/>
</dbReference>
<evidence type="ECO:0000256" key="4">
    <source>
        <dbReference type="ARBA" id="ARBA00022692"/>
    </source>
</evidence>
<keyword evidence="6" id="KW-0472">Membrane</keyword>
<organism evidence="9 10">
    <name type="scientific">Phlebotomus papatasi</name>
    <name type="common">Sandfly</name>
    <dbReference type="NCBI Taxonomy" id="29031"/>
    <lineage>
        <taxon>Eukaryota</taxon>
        <taxon>Metazoa</taxon>
        <taxon>Ecdysozoa</taxon>
        <taxon>Arthropoda</taxon>
        <taxon>Hexapoda</taxon>
        <taxon>Insecta</taxon>
        <taxon>Pterygota</taxon>
        <taxon>Neoptera</taxon>
        <taxon>Endopterygota</taxon>
        <taxon>Diptera</taxon>
        <taxon>Nematocera</taxon>
        <taxon>Psychodoidea</taxon>
        <taxon>Psychodidae</taxon>
        <taxon>Phlebotomus</taxon>
        <taxon>Phlebotomus</taxon>
    </lineage>
</organism>
<keyword evidence="10" id="KW-1185">Reference proteome</keyword>
<reference evidence="9" key="1">
    <citation type="submission" date="2022-08" db="UniProtKB">
        <authorList>
            <consortium name="EnsemblMetazoa"/>
        </authorList>
    </citation>
    <scope>IDENTIFICATION</scope>
    <source>
        <strain evidence="9">Israel</strain>
    </source>
</reference>
<keyword evidence="8" id="KW-0807">Transducer</keyword>
<dbReference type="PANTHER" id="PTHR21421">
    <property type="entry name" value="GUSTATORY RECEPTOR"/>
    <property type="match status" value="1"/>
</dbReference>
<evidence type="ECO:0000313" key="9">
    <source>
        <dbReference type="EnsemblMetazoa" id="PPAI004203-PA"/>
    </source>
</evidence>
<dbReference type="EMBL" id="AJVK01004278">
    <property type="status" value="NOT_ANNOTATED_CDS"/>
    <property type="molecule type" value="Genomic_DNA"/>
</dbReference>
<comment type="subcellular location">
    <subcellularLocation>
        <location evidence="1">Cell membrane</location>
        <topology evidence="1">Multi-pass membrane protein</topology>
    </subcellularLocation>
</comment>
<comment type="similarity">
    <text evidence="2">Belongs to the insect chemoreceptor superfamily. Gustatory receptor (GR) family. Gr5a subfamily.</text>
</comment>
<evidence type="ECO:0000256" key="1">
    <source>
        <dbReference type="ARBA" id="ARBA00004651"/>
    </source>
</evidence>
<evidence type="ECO:0000256" key="8">
    <source>
        <dbReference type="PIRNR" id="PIRNR038981"/>
    </source>
</evidence>
<sequence>MFPLNGIASNLPDKILFSWKSVRTAYSLVYAAFGFFMLFFFTKHIISIGITAKNLVGTVFLSISTISYFYFIWLAGKWRKIMIFWMYKERPFLKYPYQVNRIPVVVHVRLLGSILLILSLIEHALFLINSVYSAFKEASVCKYDLPDRAKYYFLKQFPSVFNEIPYSLFLGLILTYINFCLTFAWNFLDVFAILISIGLAKRFEQINKRLTLVKGKYLPPESYWQQVRHHYVKLCELVEFVEIYVSPLVLVCCASDLYFICYQLLNIFNILPYTTSQIYFWYSLIYLILRSLCLLLCTSEINDQSKRPLLILKTIPTYAWCVELDRFIHQTSKETICLTGMRFFFFTRKLVLSMIGTVVTYELVLMQFDLNKNEVDTHENEIVFRYDCNFTY</sequence>
<dbReference type="PANTHER" id="PTHR21421:SF34">
    <property type="entry name" value="GUSTATORY RECEPTOR FOR SUGAR TASTE 61A-RELATED"/>
    <property type="match status" value="1"/>
</dbReference>
<dbReference type="GO" id="GO:0007165">
    <property type="term" value="P:signal transduction"/>
    <property type="evidence" value="ECO:0007669"/>
    <property type="project" value="UniProtKB-KW"/>
</dbReference>
<keyword evidence="5" id="KW-1133">Transmembrane helix</keyword>